<keyword evidence="1" id="KW-0812">Transmembrane</keyword>
<keyword evidence="1" id="KW-1133">Transmembrane helix</keyword>
<organism evidence="3 4">
    <name type="scientific">Penicillium decumbens</name>
    <dbReference type="NCBI Taxonomy" id="69771"/>
    <lineage>
        <taxon>Eukaryota</taxon>
        <taxon>Fungi</taxon>
        <taxon>Dikarya</taxon>
        <taxon>Ascomycota</taxon>
        <taxon>Pezizomycotina</taxon>
        <taxon>Eurotiomycetes</taxon>
        <taxon>Eurotiomycetidae</taxon>
        <taxon>Eurotiales</taxon>
        <taxon>Aspergillaceae</taxon>
        <taxon>Penicillium</taxon>
    </lineage>
</organism>
<evidence type="ECO:0000313" key="4">
    <source>
        <dbReference type="Proteomes" id="UP000191522"/>
    </source>
</evidence>
<dbReference type="OrthoDB" id="10266325at2759"/>
<dbReference type="EMBL" id="MDYL01000008">
    <property type="protein sequence ID" value="OQD75025.1"/>
    <property type="molecule type" value="Genomic_DNA"/>
</dbReference>
<evidence type="ECO:0000259" key="2">
    <source>
        <dbReference type="Pfam" id="PF18648"/>
    </source>
</evidence>
<keyword evidence="4" id="KW-1185">Reference proteome</keyword>
<comment type="caution">
    <text evidence="3">The sequence shown here is derived from an EMBL/GenBank/DDBJ whole genome shotgun (WGS) entry which is preliminary data.</text>
</comment>
<gene>
    <name evidence="3" type="ORF">PENDEC_c008G05378</name>
</gene>
<reference evidence="4" key="1">
    <citation type="journal article" date="2017" name="Nat. Microbiol.">
        <title>Global analysis of biosynthetic gene clusters reveals vast potential of secondary metabolite production in Penicillium species.</title>
        <authorList>
            <person name="Nielsen J.C."/>
            <person name="Grijseels S."/>
            <person name="Prigent S."/>
            <person name="Ji B."/>
            <person name="Dainat J."/>
            <person name="Nielsen K.F."/>
            <person name="Frisvad J.C."/>
            <person name="Workman M."/>
            <person name="Nielsen J."/>
        </authorList>
    </citation>
    <scope>NUCLEOTIDE SEQUENCE [LARGE SCALE GENOMIC DNA]</scope>
    <source>
        <strain evidence="4">IBT 11843</strain>
    </source>
</reference>
<feature type="domain" description="Tse2 ADP-ribosyltransferase toxin" evidence="2">
    <location>
        <begin position="1"/>
        <end position="99"/>
    </location>
</feature>
<dbReference type="AlphaFoldDB" id="A0A1V6PDI8"/>
<protein>
    <recommendedName>
        <fullName evidence="2">Tse2 ADP-ribosyltransferase toxin domain-containing protein</fullName>
    </recommendedName>
</protein>
<name>A0A1V6PDI8_PENDC</name>
<dbReference type="Pfam" id="PF18648">
    <property type="entry name" value="ADPRTs_Tse2"/>
    <property type="match status" value="1"/>
</dbReference>
<dbReference type="Proteomes" id="UP000191522">
    <property type="component" value="Unassembled WGS sequence"/>
</dbReference>
<sequence length="120" mass="13715">MQELPRSDYDSYEEQVESGGYVADPQVLCIKKGICPLWMIFTLKLISLGTIIPSALTLFRESLSRFSLQPSHPMALKDLNSILNESYSTSAMITSAVEWMERNEFYDAFADSATEDWLRY</sequence>
<keyword evidence="1" id="KW-0472">Membrane</keyword>
<accession>A0A1V6PDI8</accession>
<dbReference type="InterPro" id="IPR041018">
    <property type="entry name" value="ADPRTs_Tse2"/>
</dbReference>
<evidence type="ECO:0000256" key="1">
    <source>
        <dbReference type="SAM" id="Phobius"/>
    </source>
</evidence>
<dbReference type="OMA" id="VEWMEAN"/>
<evidence type="ECO:0000313" key="3">
    <source>
        <dbReference type="EMBL" id="OQD75025.1"/>
    </source>
</evidence>
<feature type="transmembrane region" description="Helical" evidence="1">
    <location>
        <begin position="37"/>
        <end position="59"/>
    </location>
</feature>
<proteinExistence type="predicted"/>